<keyword evidence="1" id="KW-0677">Repeat</keyword>
<evidence type="ECO:0000313" key="3">
    <source>
        <dbReference type="EMBL" id="MFC7358298.1"/>
    </source>
</evidence>
<dbReference type="InterPro" id="IPR003409">
    <property type="entry name" value="MORN"/>
</dbReference>
<dbReference type="PANTHER" id="PTHR43215">
    <property type="entry name" value="RADIAL SPOKE HEAD 1 HOMOLOG"/>
    <property type="match status" value="1"/>
</dbReference>
<protein>
    <submittedName>
        <fullName evidence="3">Uncharacterized protein</fullName>
    </submittedName>
</protein>
<sequence>MKTRLNTIALVLLSICSITAQTGNNWEIAPVNPSVESDYNSKLVKGKYAIISYDIYNEDGSKWGTNSGKIHDPYTLEEAKAKKSIFKKLDSKGQLIEMRTYWGDTEKITTYTYNSKGLLTNQKSPTYNYDYEYDSQGRVSKYVFTNFDRNETSIKTYTYKKEGGLLKVIEETTGTGYFQPYYESHYKDGLQVFTKKDKNSPGFTHIYTYDDRGNWITHQYDANPGTYTGKIDRTITYWDEITNPNAKFEVISKIISPDYGDMTAPYVFLNGEKIIIPTDKATGDTFIFYVPQTKTHYAAVDAYSKSKNTLNYKHDVIKLASNSEVVLFRNNGYFNLIENGKLVSGEKNYSNAYGTLIYHLEGTDTTYIIPEYSDETKRGVPGYLKKGPSLFYLRDVASDKYHLVENGNFVDYSKIDGNWRFLENGDPVISVDGKPTYILSGYYDAKNNAVMQAKKYTSEKIKETTKKDPSTTKVVYNPNKPALIKNEGEGKYSVSQEGQKISDIRPVLVTDTRSVYVGFPDTNTILYSTAIDSKPVNGEDTMFKVGDNISVIALFDLNGGFSYMTPQGLLEQNDYVYTPNEDRTATIFLKATNTYFTGTTLAPEDVDHVLLFAGKGNSKPIAPSEEDTCTTGDCTNGYGSAKTSNGQSYSGRFVNGTLNGPGYRDYGTGNYRGEFKNNVRDGFGKYNFEGDNNYYVGYWKNGNYDGYGYYVKDNKVVTVAIYENGKVKTPVGKAYLDGTSTQQGCTGDCKNGYGSIKYTSNDSYFGYWKNGTYSPMGAYYYSNGDSYYGNFDSNGKRSGFGFYFWKDGGHYNGNWANGTKHGYGIYTSSTGSIQEGNWVNGELKN</sequence>
<dbReference type="SUPFAM" id="SSF82185">
    <property type="entry name" value="Histone H3 K4-specific methyltransferase SET7/9 N-terminal domain"/>
    <property type="match status" value="2"/>
</dbReference>
<feature type="chain" id="PRO_5047265518" evidence="2">
    <location>
        <begin position="21"/>
        <end position="845"/>
    </location>
</feature>
<dbReference type="PANTHER" id="PTHR43215:SF14">
    <property type="entry name" value="RADIAL SPOKE HEAD 1 HOMOLOG"/>
    <property type="match status" value="1"/>
</dbReference>
<dbReference type="EMBL" id="JBHTBN010000006">
    <property type="protein sequence ID" value="MFC7358298.1"/>
    <property type="molecule type" value="Genomic_DNA"/>
</dbReference>
<dbReference type="SMART" id="SM00698">
    <property type="entry name" value="MORN"/>
    <property type="match status" value="4"/>
</dbReference>
<dbReference type="Gene3D" id="2.20.110.10">
    <property type="entry name" value="Histone H3 K4-specific methyltransferase SET7/9 N-terminal domain"/>
    <property type="match status" value="2"/>
</dbReference>
<dbReference type="RefSeq" id="WP_380218240.1">
    <property type="nucleotide sequence ID" value="NZ_JBHTBN010000006.1"/>
</dbReference>
<organism evidence="3 4">
    <name type="scientific">Jejudonia soesokkakensis</name>
    <dbReference type="NCBI Taxonomy" id="1323432"/>
    <lineage>
        <taxon>Bacteria</taxon>
        <taxon>Pseudomonadati</taxon>
        <taxon>Bacteroidota</taxon>
        <taxon>Flavobacteriia</taxon>
        <taxon>Flavobacteriales</taxon>
        <taxon>Flavobacteriaceae</taxon>
        <taxon>Jejudonia</taxon>
    </lineage>
</organism>
<keyword evidence="4" id="KW-1185">Reference proteome</keyword>
<comment type="caution">
    <text evidence="3">The sequence shown here is derived from an EMBL/GenBank/DDBJ whole genome shotgun (WGS) entry which is preliminary data.</text>
</comment>
<evidence type="ECO:0000256" key="2">
    <source>
        <dbReference type="SAM" id="SignalP"/>
    </source>
</evidence>
<keyword evidence="2" id="KW-0732">Signal</keyword>
<name>A0ABW2MWN6_9FLAO</name>
<dbReference type="Proteomes" id="UP001596415">
    <property type="component" value="Unassembled WGS sequence"/>
</dbReference>
<feature type="signal peptide" evidence="2">
    <location>
        <begin position="1"/>
        <end position="20"/>
    </location>
</feature>
<reference evidence="4" key="1">
    <citation type="journal article" date="2019" name="Int. J. Syst. Evol. Microbiol.">
        <title>The Global Catalogue of Microorganisms (GCM) 10K type strain sequencing project: providing services to taxonomists for standard genome sequencing and annotation.</title>
        <authorList>
            <consortium name="The Broad Institute Genomics Platform"/>
            <consortium name="The Broad Institute Genome Sequencing Center for Infectious Disease"/>
            <person name="Wu L."/>
            <person name="Ma J."/>
        </authorList>
    </citation>
    <scope>NUCLEOTIDE SEQUENCE [LARGE SCALE GENOMIC DNA]</scope>
    <source>
        <strain evidence="4">CGMCC 1.16306</strain>
    </source>
</reference>
<dbReference type="Pfam" id="PF02493">
    <property type="entry name" value="MORN"/>
    <property type="match status" value="5"/>
</dbReference>
<proteinExistence type="predicted"/>
<evidence type="ECO:0000313" key="4">
    <source>
        <dbReference type="Proteomes" id="UP001596415"/>
    </source>
</evidence>
<evidence type="ECO:0000256" key="1">
    <source>
        <dbReference type="ARBA" id="ARBA00022737"/>
    </source>
</evidence>
<gene>
    <name evidence="3" type="ORF">ACFQO1_11410</name>
</gene>
<accession>A0ABW2MWN6</accession>